<dbReference type="KEGG" id="vg:22111476"/>
<proteinExistence type="predicted"/>
<name>A0A097EY21_9CAUD</name>
<reference evidence="1 2" key="1">
    <citation type="submission" date="2014-09" db="EMBL/GenBank/DDBJ databases">
        <authorList>
            <person name="Lapin J.S."/>
            <person name="Pope W.H."/>
            <person name="Hua J."/>
            <person name="Ford M.E."/>
            <person name="Conway J.F."/>
            <person name="Hatfull G.F."/>
            <person name="Hendrix R.W."/>
        </authorList>
    </citation>
    <scope>NUCLEOTIDE SEQUENCE [LARGE SCALE GENOMIC DNA]</scope>
</reference>
<dbReference type="GeneID" id="22111476"/>
<dbReference type="Proteomes" id="UP000029889">
    <property type="component" value="Segment"/>
</dbReference>
<gene>
    <name evidence="1" type="primary">436</name>
    <name evidence="1" type="ORF">PBI_121Q_436</name>
</gene>
<protein>
    <submittedName>
        <fullName evidence="1">Uncharacterized protein</fullName>
    </submittedName>
</protein>
<dbReference type="RefSeq" id="YP_009102023.1">
    <property type="nucleotide sequence ID" value="NC_025447.1"/>
</dbReference>
<keyword evidence="2" id="KW-1185">Reference proteome</keyword>
<accession>A0A097EY21</accession>
<organism evidence="1 2">
    <name type="scientific">Escherichia phage 121Q</name>
    <dbReference type="NCBI Taxonomy" id="1555202"/>
    <lineage>
        <taxon>Viruses</taxon>
        <taxon>Duplodnaviria</taxon>
        <taxon>Heunggongvirae</taxon>
        <taxon>Uroviricota</taxon>
        <taxon>Caudoviricetes</taxon>
        <taxon>Asteriusvirus</taxon>
        <taxon>Asteriusvirus av121Q</taxon>
    </lineage>
</organism>
<sequence length="229" mass="27010">MIKDLDRILYVLRGVITLHPQINRIESTFQLESRETPYSHISNVVGSLSTEDSSYDICVCEVQPSSDLGFAIFDKEQNLISMFQCNNPFWKTCLYPEWAMLDPTKSTIKVYDSKNDEVVIDLDESMSEEEHFQLMMMRAMPEYNAMINTVQYIKDTMPSLRTHEFCHPVLYEHLDLDFSTIKFKDSIIKYIQENVKFNFISTMNNNPKTNFRHQYNESFSNGRDTSWWK</sequence>
<dbReference type="EMBL" id="KM507819">
    <property type="protein sequence ID" value="AIT14326.1"/>
    <property type="molecule type" value="Genomic_DNA"/>
</dbReference>
<evidence type="ECO:0000313" key="2">
    <source>
        <dbReference type="Proteomes" id="UP000029889"/>
    </source>
</evidence>
<evidence type="ECO:0000313" key="1">
    <source>
        <dbReference type="EMBL" id="AIT14326.1"/>
    </source>
</evidence>